<dbReference type="InterPro" id="IPR018120">
    <property type="entry name" value="Glyco_hydro_1_AS"/>
</dbReference>
<evidence type="ECO:0000313" key="8">
    <source>
        <dbReference type="Proteomes" id="UP000037146"/>
    </source>
</evidence>
<comment type="similarity">
    <text evidence="1 5">Belongs to the glycosyl hydrolase 1 family.</text>
</comment>
<dbReference type="PRINTS" id="PR00131">
    <property type="entry name" value="GLHYDRLASE1"/>
</dbReference>
<accession>A0A0K9GSV4</accession>
<evidence type="ECO:0000256" key="6">
    <source>
        <dbReference type="RuleBase" id="RU004468"/>
    </source>
</evidence>
<dbReference type="STRING" id="1679170.AC625_09235"/>
<dbReference type="Gene3D" id="3.20.20.80">
    <property type="entry name" value="Glycosidases"/>
    <property type="match status" value="1"/>
</dbReference>
<dbReference type="InterPro" id="IPR033132">
    <property type="entry name" value="GH_1_N_CS"/>
</dbReference>
<dbReference type="NCBIfam" id="NF007154">
    <property type="entry name" value="PRK09589.1"/>
    <property type="match status" value="1"/>
</dbReference>
<dbReference type="Proteomes" id="UP000037146">
    <property type="component" value="Unassembled WGS sequence"/>
</dbReference>
<name>A0A0K9GSV4_9BACI</name>
<evidence type="ECO:0000256" key="1">
    <source>
        <dbReference type="ARBA" id="ARBA00010838"/>
    </source>
</evidence>
<dbReference type="FunFam" id="3.20.20.80:FF:000004">
    <property type="entry name" value="Beta-glucosidase 6-phospho-beta-glucosidase"/>
    <property type="match status" value="1"/>
</dbReference>
<protein>
    <submittedName>
        <fullName evidence="7">Aryl-phospho-beta-D-glucosidase</fullName>
    </submittedName>
</protein>
<evidence type="ECO:0000256" key="4">
    <source>
        <dbReference type="PROSITE-ProRule" id="PRU10055"/>
    </source>
</evidence>
<dbReference type="SUPFAM" id="SSF51445">
    <property type="entry name" value="(Trans)glycosidases"/>
    <property type="match status" value="1"/>
</dbReference>
<comment type="caution">
    <text evidence="7">The sequence shown here is derived from an EMBL/GenBank/DDBJ whole genome shotgun (WGS) entry which is preliminary data.</text>
</comment>
<evidence type="ECO:0000256" key="3">
    <source>
        <dbReference type="ARBA" id="ARBA00023295"/>
    </source>
</evidence>
<dbReference type="Pfam" id="PF00232">
    <property type="entry name" value="Glyco_hydro_1"/>
    <property type="match status" value="1"/>
</dbReference>
<dbReference type="PANTHER" id="PTHR10353:SF85">
    <property type="entry name" value="ARYL-PHOSPHO-BETA-D-GLUCOSIDASE BGLA"/>
    <property type="match status" value="1"/>
</dbReference>
<keyword evidence="2 6" id="KW-0378">Hydrolase</keyword>
<gene>
    <name evidence="7" type="ORF">AC625_09235</name>
</gene>
<dbReference type="InterPro" id="IPR017853">
    <property type="entry name" value="GH"/>
</dbReference>
<sequence length="478" mass="55136">MAFQKNFLWGGAVAAHQVEGGWNQGGKGISITDVMTAGTHTIPRKITDGVLEGEYYPNHEGINFYARYKEDIKLFAEMGFKCFRTSIAWTRIFPKGDENEPNEEGLQFYDDLFDELQKYGIEPVVTLSHFEMPYHLVKEYGGWRNRKLIDFFVRFSEVVMNRYKDKVKYWMTFNEINNQTIISNPIYAFTNSGVIYDEEEDKLEVMYQAVHHELVASAKVVKLGHNINPDFKIGCMVAALPNYPYTCNPNDVMKAFEADQEQLMFTDVHVRGHYPQRTLNIWKKNNFSIEITKEDKEILQEGTVDFIGCSYYLTNTLTADEDVERTGSDLAGGGDAVNNPYLKVSDWGWTIDPIGFRYYLNMMYSRYELPIFVVENGFGATDRVEEDGNIEDQNRIDYLASHIIEMKKAVEEDGVEVLGYTTWGCIDPISFTTGEMKKRYGFIYVDRENDGSGSLKRMKKKSFNWYKNVIATNGEEIF</sequence>
<dbReference type="GO" id="GO:0016052">
    <property type="term" value="P:carbohydrate catabolic process"/>
    <property type="evidence" value="ECO:0007669"/>
    <property type="project" value="TreeGrafter"/>
</dbReference>
<proteinExistence type="inferred from homology"/>
<dbReference type="RefSeq" id="WP_049681038.1">
    <property type="nucleotide sequence ID" value="NZ_LFZW01000001.1"/>
</dbReference>
<dbReference type="GO" id="GO:0005829">
    <property type="term" value="C:cytosol"/>
    <property type="evidence" value="ECO:0007669"/>
    <property type="project" value="TreeGrafter"/>
</dbReference>
<dbReference type="OrthoDB" id="9765195at2"/>
<dbReference type="AlphaFoldDB" id="A0A0K9GSV4"/>
<dbReference type="PROSITE" id="PS00653">
    <property type="entry name" value="GLYCOSYL_HYDROL_F1_2"/>
    <property type="match status" value="1"/>
</dbReference>
<evidence type="ECO:0000256" key="5">
    <source>
        <dbReference type="RuleBase" id="RU003690"/>
    </source>
</evidence>
<feature type="active site" description="Nucleophile" evidence="4">
    <location>
        <position position="375"/>
    </location>
</feature>
<organism evidence="7 8">
    <name type="scientific">Peribacillus loiseleuriae</name>
    <dbReference type="NCBI Taxonomy" id="1679170"/>
    <lineage>
        <taxon>Bacteria</taxon>
        <taxon>Bacillati</taxon>
        <taxon>Bacillota</taxon>
        <taxon>Bacilli</taxon>
        <taxon>Bacillales</taxon>
        <taxon>Bacillaceae</taxon>
        <taxon>Peribacillus</taxon>
    </lineage>
</organism>
<dbReference type="GO" id="GO:0008422">
    <property type="term" value="F:beta-glucosidase activity"/>
    <property type="evidence" value="ECO:0007669"/>
    <property type="project" value="TreeGrafter"/>
</dbReference>
<dbReference type="InterPro" id="IPR001360">
    <property type="entry name" value="Glyco_hydro_1"/>
</dbReference>
<keyword evidence="3 6" id="KW-0326">Glycosidase</keyword>
<keyword evidence="8" id="KW-1185">Reference proteome</keyword>
<dbReference type="EMBL" id="LFZW01000001">
    <property type="protein sequence ID" value="KMY49696.1"/>
    <property type="molecule type" value="Genomic_DNA"/>
</dbReference>
<reference evidence="8" key="1">
    <citation type="submission" date="2015-07" db="EMBL/GenBank/DDBJ databases">
        <title>Genome sequencing project for genomic taxonomy and phylogenomics of Bacillus-like bacteria.</title>
        <authorList>
            <person name="Liu B."/>
            <person name="Wang J."/>
            <person name="Zhu Y."/>
            <person name="Liu G."/>
            <person name="Chen Q."/>
            <person name="Chen Z."/>
            <person name="Lan J."/>
            <person name="Che J."/>
            <person name="Ge C."/>
            <person name="Shi H."/>
            <person name="Pan Z."/>
            <person name="Liu X."/>
        </authorList>
    </citation>
    <scope>NUCLEOTIDE SEQUENCE [LARGE SCALE GENOMIC DNA]</scope>
    <source>
        <strain evidence="8">FJAT-27997</strain>
    </source>
</reference>
<evidence type="ECO:0000256" key="2">
    <source>
        <dbReference type="ARBA" id="ARBA00022801"/>
    </source>
</evidence>
<dbReference type="PATRIC" id="fig|1679170.3.peg.2035"/>
<evidence type="ECO:0000313" key="7">
    <source>
        <dbReference type="EMBL" id="KMY49696.1"/>
    </source>
</evidence>
<dbReference type="PANTHER" id="PTHR10353">
    <property type="entry name" value="GLYCOSYL HYDROLASE"/>
    <property type="match status" value="1"/>
</dbReference>
<dbReference type="PROSITE" id="PS00572">
    <property type="entry name" value="GLYCOSYL_HYDROL_F1_1"/>
    <property type="match status" value="1"/>
</dbReference>
<dbReference type="NCBIfam" id="NF011589">
    <property type="entry name" value="PRK15014.1"/>
    <property type="match status" value="1"/>
</dbReference>